<dbReference type="AlphaFoldDB" id="A0A9E2KS16"/>
<organism evidence="8 9">
    <name type="scientific">Candidatus Lactobacillus pullistercoris</name>
    <dbReference type="NCBI Taxonomy" id="2838636"/>
    <lineage>
        <taxon>Bacteria</taxon>
        <taxon>Bacillati</taxon>
        <taxon>Bacillota</taxon>
        <taxon>Bacilli</taxon>
        <taxon>Lactobacillales</taxon>
        <taxon>Lactobacillaceae</taxon>
        <taxon>Lactobacillus</taxon>
    </lineage>
</organism>
<dbReference type="InterPro" id="IPR041558">
    <property type="entry name" value="MucBP_2"/>
</dbReference>
<evidence type="ECO:0000313" key="8">
    <source>
        <dbReference type="EMBL" id="MBU3828344.1"/>
    </source>
</evidence>
<dbReference type="Gene3D" id="2.60.40.4300">
    <property type="match status" value="5"/>
</dbReference>
<dbReference type="Pfam" id="PF17965">
    <property type="entry name" value="MucBP_2"/>
    <property type="match status" value="3"/>
</dbReference>
<dbReference type="Gene3D" id="3.10.20.470">
    <property type="match status" value="3"/>
</dbReference>
<dbReference type="PROSITE" id="PS50847">
    <property type="entry name" value="GRAM_POS_ANCHORING"/>
    <property type="match status" value="1"/>
</dbReference>
<keyword evidence="6" id="KW-0472">Membrane</keyword>
<dbReference type="EMBL" id="JAHLFT010000058">
    <property type="protein sequence ID" value="MBU3828344.1"/>
    <property type="molecule type" value="Genomic_DNA"/>
</dbReference>
<feature type="region of interest" description="Disordered" evidence="5">
    <location>
        <begin position="720"/>
        <end position="741"/>
    </location>
</feature>
<evidence type="ECO:0000256" key="5">
    <source>
        <dbReference type="SAM" id="MobiDB-lite"/>
    </source>
</evidence>
<dbReference type="InterPro" id="IPR041495">
    <property type="entry name" value="Mub_B2"/>
</dbReference>
<comment type="caution">
    <text evidence="8">The sequence shown here is derived from an EMBL/GenBank/DDBJ whole genome shotgun (WGS) entry which is preliminary data.</text>
</comment>
<evidence type="ECO:0000256" key="3">
    <source>
        <dbReference type="ARBA" id="ARBA00022729"/>
    </source>
</evidence>
<accession>A0A9E2KS16</accession>
<keyword evidence="1" id="KW-0134">Cell wall</keyword>
<keyword evidence="2" id="KW-0964">Secreted</keyword>
<protein>
    <submittedName>
        <fullName evidence="8">LPXTG cell wall anchor domain-containing protein</fullName>
    </submittedName>
</protein>
<evidence type="ECO:0000259" key="7">
    <source>
        <dbReference type="PROSITE" id="PS50847"/>
    </source>
</evidence>
<feature type="compositionally biased region" description="Basic and acidic residues" evidence="5">
    <location>
        <begin position="720"/>
        <end position="731"/>
    </location>
</feature>
<evidence type="ECO:0000256" key="6">
    <source>
        <dbReference type="SAM" id="Phobius"/>
    </source>
</evidence>
<feature type="domain" description="Gram-positive cocci surface proteins LPxTG" evidence="7">
    <location>
        <begin position="958"/>
        <end position="994"/>
    </location>
</feature>
<name>A0A9E2KS16_9LACO</name>
<evidence type="ECO:0000256" key="2">
    <source>
        <dbReference type="ARBA" id="ARBA00022525"/>
    </source>
</evidence>
<evidence type="ECO:0000313" key="9">
    <source>
        <dbReference type="Proteomes" id="UP000823844"/>
    </source>
</evidence>
<keyword evidence="6" id="KW-0812">Transmembrane</keyword>
<gene>
    <name evidence="8" type="ORF">H9806_04290</name>
</gene>
<reference evidence="8" key="2">
    <citation type="submission" date="2021-04" db="EMBL/GenBank/DDBJ databases">
        <authorList>
            <person name="Gilroy R."/>
        </authorList>
    </citation>
    <scope>NUCLEOTIDE SEQUENCE</scope>
    <source>
        <strain evidence="8">F6-686</strain>
    </source>
</reference>
<evidence type="ECO:0000256" key="4">
    <source>
        <dbReference type="ARBA" id="ARBA00023088"/>
    </source>
</evidence>
<keyword evidence="6" id="KW-1133">Transmembrane helix</keyword>
<keyword evidence="3" id="KW-0732">Signal</keyword>
<keyword evidence="4" id="KW-0572">Peptidoglycan-anchor</keyword>
<dbReference type="Pfam" id="PF17966">
    <property type="entry name" value="Muc_B2"/>
    <property type="match status" value="5"/>
</dbReference>
<proteinExistence type="predicted"/>
<dbReference type="InterPro" id="IPR019931">
    <property type="entry name" value="LPXTG_anchor"/>
</dbReference>
<feature type="compositionally biased region" description="Basic and acidic residues" evidence="5">
    <location>
        <begin position="850"/>
        <end position="882"/>
    </location>
</feature>
<dbReference type="Proteomes" id="UP000823844">
    <property type="component" value="Unassembled WGS sequence"/>
</dbReference>
<feature type="region of interest" description="Disordered" evidence="5">
    <location>
        <begin position="831"/>
        <end position="888"/>
    </location>
</feature>
<feature type="transmembrane region" description="Helical" evidence="6">
    <location>
        <begin position="968"/>
        <end position="989"/>
    </location>
</feature>
<dbReference type="Gene3D" id="3.10.20.320">
    <property type="entry name" value="Putative peptidoglycan bound protein (lpxtg motif)"/>
    <property type="match status" value="1"/>
</dbReference>
<dbReference type="NCBIfam" id="TIGR01167">
    <property type="entry name" value="LPXTG_anchor"/>
    <property type="match status" value="1"/>
</dbReference>
<evidence type="ECO:0000256" key="1">
    <source>
        <dbReference type="ARBA" id="ARBA00022512"/>
    </source>
</evidence>
<sequence length="994" mass="111385">MKHSTHTINDSRTINETIHYKMSDKTKAPNDYQTTVKFSRDGFNDEVTNVDYWNAWQPGNMQKLKAVDSPEVAGYTPDIKQVKAYTVGSDAQDIKTTVTYTPNIQLAHVKYIYDTDHKTLTQDDLSGRTNEISGYRTKDRINEFKAHQYILVSDNYPAKGMTFDNQDNIDQQFEVHFKHATRTDEQYTTVLRTIKYVYQNGQQAQPEYKDDLKFHETKVVDLVDGHTVSDDWTSAQDFKTITTPKVQGYTPDYEQISNTNIKYDHPAVIETVTYNPDAQKAVIKYIDDTNGQQLSAKDLSGYSDQSAGYNTKSMIDKYVAAHYDLVSDDTKGQNVAFDHDDKTDQHYEVHLTHHLTPIKDHQEVKETIHYVYADGAAHTGKAANDYQATPLEFNRTGEHDNVTNTDSWNAWMPGSLSFSKVDSPMIQGYTPDQRSIDVTPVDANSQDIGKTVTYAPNVQKLTVKFIDDTNDNKVLKTVVKTGYSDEKADYNTKADLQALLNRHYDLASDQTKGNDLVFDHDDDIDQTYEVHLTHHLTPIEDHQEVNETIHYVYANGQAVADDHKARLAFHRTGEHDDVTGTDSWNTWIPGSLSFDKIDSPTIQGYTPDKASIDVMPVSAEDKDLEFKITYAPNSQSSHYRFVDDDNKDSNGKPIQVGTDIVKTGNTDQTITYQDGDFPIPAGYELVSELPTKYTFKASGNDPIDIHLKHKIVIVTLDDPKQSTDKLPDNPDKAYPSGLSHDDLNETIKRPITVIKPDDSTIDASQTVTLSRTATIDEVTGKIIKYSDWTTGSFAEYNAPEIPEYTPNRNANAVAEVKHGDHFAPITITYIPINSGTGTDEKPDSNPGDKQPSDHTPEPSKSNTEEVRNVPDKNAIKPREIAKHVSIKSTNKVTHSIQIAKSTTKDFKSNVAIHAENLDHRKHKSNVDIDSDIGEAKIQVKGKVNIKDQATNAATKHTLPQTGQKNNDLSLLGLSAAALGMLTALLGTMIDRKRK</sequence>
<reference evidence="8" key="1">
    <citation type="journal article" date="2021" name="PeerJ">
        <title>Extensive microbial diversity within the chicken gut microbiome revealed by metagenomics and culture.</title>
        <authorList>
            <person name="Gilroy R."/>
            <person name="Ravi A."/>
            <person name="Getino M."/>
            <person name="Pursley I."/>
            <person name="Horton D.L."/>
            <person name="Alikhan N.F."/>
            <person name="Baker D."/>
            <person name="Gharbi K."/>
            <person name="Hall N."/>
            <person name="Watson M."/>
            <person name="Adriaenssens E.M."/>
            <person name="Foster-Nyarko E."/>
            <person name="Jarju S."/>
            <person name="Secka A."/>
            <person name="Antonio M."/>
            <person name="Oren A."/>
            <person name="Chaudhuri R.R."/>
            <person name="La Ragione R."/>
            <person name="Hildebrand F."/>
            <person name="Pallen M.J."/>
        </authorList>
    </citation>
    <scope>NUCLEOTIDE SEQUENCE</scope>
    <source>
        <strain evidence="8">F6-686</strain>
    </source>
</reference>